<sequence length="320" mass="34690">MMFRSAFLALALTAGAAEAATEDFLGHWQNPDPKGSGLTHLAVTPNGGNGVDLRAYGDCRAIECDWGIVQGKVYTASPKSTDVQVVEATFHFGFAHRHITLRKDASGKLRFDMLIELADNSARHDYAVSGVLKKTSWVGPVTQVWQNQPGLQTGWGGGARSVTPPSPDESCTMIDTTGARAVAENGYWFVKAKGKVIVDVGKDEKTAMLAEAALRHYKFDRRCTSGGPFKSYWKSASGFATDKMAGAICLKFQPTTAHLIRSSNSWKIVDGADTLVDLGVNKKKADAMLGLIRANRLNAECFIRYPDPVMSFWLSTPAVP</sequence>
<accession>A0A846MXB8</accession>
<evidence type="ECO:0000313" key="3">
    <source>
        <dbReference type="Proteomes" id="UP000570514"/>
    </source>
</evidence>
<dbReference type="AlphaFoldDB" id="A0A846MXB8"/>
<feature type="chain" id="PRO_5032897444" description="DUF2147 domain-containing protein" evidence="1">
    <location>
        <begin position="20"/>
        <end position="320"/>
    </location>
</feature>
<feature type="signal peptide" evidence="1">
    <location>
        <begin position="1"/>
        <end position="19"/>
    </location>
</feature>
<keyword evidence="1" id="KW-0732">Signal</keyword>
<evidence type="ECO:0000313" key="2">
    <source>
        <dbReference type="EMBL" id="NIK88204.1"/>
    </source>
</evidence>
<dbReference type="RefSeq" id="WP_167082396.1">
    <property type="nucleotide sequence ID" value="NZ_BAAADC010000001.1"/>
</dbReference>
<proteinExistence type="predicted"/>
<evidence type="ECO:0008006" key="4">
    <source>
        <dbReference type="Google" id="ProtNLM"/>
    </source>
</evidence>
<organism evidence="2 3">
    <name type="scientific">Rhizomicrobium palustre</name>
    <dbReference type="NCBI Taxonomy" id="189966"/>
    <lineage>
        <taxon>Bacteria</taxon>
        <taxon>Pseudomonadati</taxon>
        <taxon>Pseudomonadota</taxon>
        <taxon>Alphaproteobacteria</taxon>
        <taxon>Micropepsales</taxon>
        <taxon>Micropepsaceae</taxon>
        <taxon>Rhizomicrobium</taxon>
    </lineage>
</organism>
<reference evidence="2 3" key="1">
    <citation type="submission" date="2020-03" db="EMBL/GenBank/DDBJ databases">
        <title>Genomic Encyclopedia of Type Strains, Phase IV (KMG-IV): sequencing the most valuable type-strain genomes for metagenomic binning, comparative biology and taxonomic classification.</title>
        <authorList>
            <person name="Goeker M."/>
        </authorList>
    </citation>
    <scope>NUCLEOTIDE SEQUENCE [LARGE SCALE GENOMIC DNA]</scope>
    <source>
        <strain evidence="2 3">DSM 19867</strain>
    </source>
</reference>
<evidence type="ECO:0000256" key="1">
    <source>
        <dbReference type="SAM" id="SignalP"/>
    </source>
</evidence>
<name>A0A846MXB8_9PROT</name>
<keyword evidence="3" id="KW-1185">Reference proteome</keyword>
<gene>
    <name evidence="2" type="ORF">FHS83_001522</name>
</gene>
<dbReference type="Proteomes" id="UP000570514">
    <property type="component" value="Unassembled WGS sequence"/>
</dbReference>
<comment type="caution">
    <text evidence="2">The sequence shown here is derived from an EMBL/GenBank/DDBJ whole genome shotgun (WGS) entry which is preliminary data.</text>
</comment>
<dbReference type="EMBL" id="JAASRM010000001">
    <property type="protein sequence ID" value="NIK88204.1"/>
    <property type="molecule type" value="Genomic_DNA"/>
</dbReference>
<protein>
    <recommendedName>
        <fullName evidence="4">DUF2147 domain-containing protein</fullName>
    </recommendedName>
</protein>